<reference evidence="10 11" key="1">
    <citation type="submission" date="2019-06" db="EMBL/GenBank/DDBJ databases">
        <authorList>
            <person name="Srinivasan S."/>
        </authorList>
    </citation>
    <scope>NUCLEOTIDE SEQUENCE [LARGE SCALE GENOMIC DNA]</scope>
    <source>
        <strain evidence="10 11">17J68-5</strain>
    </source>
</reference>
<evidence type="ECO:0000256" key="4">
    <source>
        <dbReference type="ARBA" id="ARBA00022679"/>
    </source>
</evidence>
<evidence type="ECO:0000256" key="3">
    <source>
        <dbReference type="ARBA" id="ARBA00019077"/>
    </source>
</evidence>
<dbReference type="PANTHER" id="PTHR42755:SF1">
    <property type="entry name" value="3-DEOXY-D-MANNO-OCTULOSONIC ACID TRANSFERASE, MITOCHONDRIAL-RELATED"/>
    <property type="match status" value="1"/>
</dbReference>
<comment type="function">
    <text evidence="8">Involved in lipopolysaccharide (LPS) biosynthesis. Catalyzes the transfer of 3-deoxy-D-manno-octulosonate (Kdo) residue(s) from CMP-Kdo to lipid IV(A), the tetraacyldisaccharide-1,4'-bisphosphate precursor of lipid A.</text>
</comment>
<dbReference type="AlphaFoldDB" id="A0A5B8A6E6"/>
<feature type="domain" description="3-deoxy-D-manno-octulosonic-acid transferase N-terminal" evidence="9">
    <location>
        <begin position="46"/>
        <end position="207"/>
    </location>
</feature>
<dbReference type="GO" id="GO:0009244">
    <property type="term" value="P:lipopolysaccharide core region biosynthetic process"/>
    <property type="evidence" value="ECO:0007669"/>
    <property type="project" value="UniProtKB-UniRule"/>
</dbReference>
<keyword evidence="4 8" id="KW-0808">Transferase</keyword>
<name>A0A5B8A6E6_9BACT</name>
<keyword evidence="8" id="KW-1003">Cell membrane</keyword>
<evidence type="ECO:0000313" key="10">
    <source>
        <dbReference type="EMBL" id="QDA62246.1"/>
    </source>
</evidence>
<dbReference type="Gene3D" id="3.40.50.11720">
    <property type="entry name" value="3-Deoxy-D-manno-octulosonic-acid transferase, N-terminal domain"/>
    <property type="match status" value="1"/>
</dbReference>
<keyword evidence="11" id="KW-1185">Reference proteome</keyword>
<dbReference type="Pfam" id="PF04413">
    <property type="entry name" value="Glycos_transf_N"/>
    <property type="match status" value="1"/>
</dbReference>
<comment type="pathway">
    <text evidence="1 8">Bacterial outer membrane biogenesis; LPS core biosynthesis.</text>
</comment>
<dbReference type="KEGG" id="hyj:FHG12_20035"/>
<dbReference type="Gene3D" id="3.40.50.2000">
    <property type="entry name" value="Glycogen Phosphorylase B"/>
    <property type="match status" value="1"/>
</dbReference>
<evidence type="ECO:0000256" key="8">
    <source>
        <dbReference type="RuleBase" id="RU365103"/>
    </source>
</evidence>
<sequence length="430" mass="47608">MSFLYTLALQAYALLLRLLSPFVPKAAQWTAGRRGLLTHIRQTLQPDAAPRVWFHCASLGEFEQGRPLMEAFAQQYPTHKIVLTFFSPSGYEVRKNWPGAAYVFYLPLDTAANARAFVEAVQPQLAVFVKYEFWYHFLTVLNQRRIPTICVSAIFRPQQAFFKPWGGFFRQILGRFTHIFTQNEASVQLLHSVEVTQASIAGDTRFDTVVATAAGPPKLLPLLEAFVASDTAHKRPVLVVGSSWPEDISVLAPALQRLMSDATTSGLRVIVAPHELHESGLQQIEAVLPGQTVRYSRATPATAASARLLLIDSIGLLRDLYRYGSFAYIGGAFGKGLHNTLEAAAFGLPLVFGPRYAKFQEAIDLITLGGAHSVTDSAQLETVLRSWLRADQPREAESVTNRQYVIDHAGATPKIMTALSQWFHPEAVNS</sequence>
<keyword evidence="8" id="KW-0472">Membrane</keyword>
<dbReference type="InterPro" id="IPR007507">
    <property type="entry name" value="Glycos_transf_N"/>
</dbReference>
<evidence type="ECO:0000256" key="2">
    <source>
        <dbReference type="ARBA" id="ARBA00012621"/>
    </source>
</evidence>
<comment type="catalytic activity">
    <reaction evidence="6 8">
        <text>lipid IVA (E. coli) + CMP-3-deoxy-beta-D-manno-octulosonate = alpha-Kdo-(2-&gt;6)-lipid IVA (E. coli) + CMP + H(+)</text>
        <dbReference type="Rhea" id="RHEA:28066"/>
        <dbReference type="ChEBI" id="CHEBI:15378"/>
        <dbReference type="ChEBI" id="CHEBI:58603"/>
        <dbReference type="ChEBI" id="CHEBI:60364"/>
        <dbReference type="ChEBI" id="CHEBI:60377"/>
        <dbReference type="ChEBI" id="CHEBI:85987"/>
        <dbReference type="EC" id="2.4.99.12"/>
    </reaction>
</comment>
<protein>
    <recommendedName>
        <fullName evidence="3 8">3-deoxy-D-manno-octulosonic acid transferase</fullName>
        <shortName evidence="8">Kdo transferase</shortName>
        <ecNumber evidence="2 8">2.4.99.12</ecNumber>
    </recommendedName>
    <alternativeName>
        <fullName evidence="5 8">Lipid IV(A) 3-deoxy-D-manno-octulosonic acid transferase</fullName>
    </alternativeName>
</protein>
<evidence type="ECO:0000259" key="9">
    <source>
        <dbReference type="Pfam" id="PF04413"/>
    </source>
</evidence>
<dbReference type="SUPFAM" id="SSF53756">
    <property type="entry name" value="UDP-Glycosyltransferase/glycogen phosphorylase"/>
    <property type="match status" value="1"/>
</dbReference>
<dbReference type="GO" id="GO:0005886">
    <property type="term" value="C:plasma membrane"/>
    <property type="evidence" value="ECO:0007669"/>
    <property type="project" value="UniProtKB-SubCell"/>
</dbReference>
<dbReference type="InterPro" id="IPR039901">
    <property type="entry name" value="Kdotransferase"/>
</dbReference>
<evidence type="ECO:0000313" key="11">
    <source>
        <dbReference type="Proteomes" id="UP000305398"/>
    </source>
</evidence>
<gene>
    <name evidence="10" type="ORF">FHG12_20035</name>
</gene>
<dbReference type="InterPro" id="IPR038107">
    <property type="entry name" value="Glycos_transf_N_sf"/>
</dbReference>
<comment type="subcellular location">
    <subcellularLocation>
        <location evidence="8">Cell membrane</location>
    </subcellularLocation>
</comment>
<dbReference type="PANTHER" id="PTHR42755">
    <property type="entry name" value="3-DEOXY-MANNO-OCTULOSONATE CYTIDYLYLTRANSFERASE"/>
    <property type="match status" value="1"/>
</dbReference>
<feature type="active site" description="Proton acceptor" evidence="7">
    <location>
        <position position="61"/>
    </location>
</feature>
<comment type="similarity">
    <text evidence="8">Belongs to the glycosyltransferase group 1 family.</text>
</comment>
<organism evidence="10 11">
    <name type="scientific">Hymenobacter jejuensis</name>
    <dbReference type="NCBI Taxonomy" id="2502781"/>
    <lineage>
        <taxon>Bacteria</taxon>
        <taxon>Pseudomonadati</taxon>
        <taxon>Bacteroidota</taxon>
        <taxon>Cytophagia</taxon>
        <taxon>Cytophagales</taxon>
        <taxon>Hymenobacteraceae</taxon>
        <taxon>Hymenobacter</taxon>
    </lineage>
</organism>
<dbReference type="OrthoDB" id="9789797at2"/>
<dbReference type="UniPathway" id="UPA00958"/>
<evidence type="ECO:0000256" key="1">
    <source>
        <dbReference type="ARBA" id="ARBA00004713"/>
    </source>
</evidence>
<evidence type="ECO:0000256" key="5">
    <source>
        <dbReference type="ARBA" id="ARBA00031445"/>
    </source>
</evidence>
<keyword evidence="8" id="KW-0448">Lipopolysaccharide biosynthesis</keyword>
<dbReference type="GO" id="GO:0043842">
    <property type="term" value="F:Kdo transferase activity"/>
    <property type="evidence" value="ECO:0007669"/>
    <property type="project" value="UniProtKB-EC"/>
</dbReference>
<dbReference type="Proteomes" id="UP000305398">
    <property type="component" value="Chromosome"/>
</dbReference>
<dbReference type="GO" id="GO:0009245">
    <property type="term" value="P:lipid A biosynthetic process"/>
    <property type="evidence" value="ECO:0007669"/>
    <property type="project" value="TreeGrafter"/>
</dbReference>
<evidence type="ECO:0000256" key="7">
    <source>
        <dbReference type="PIRSR" id="PIRSR639901-1"/>
    </source>
</evidence>
<proteinExistence type="inferred from homology"/>
<evidence type="ECO:0000256" key="6">
    <source>
        <dbReference type="ARBA" id="ARBA00049183"/>
    </source>
</evidence>
<dbReference type="EMBL" id="CP040896">
    <property type="protein sequence ID" value="QDA62246.1"/>
    <property type="molecule type" value="Genomic_DNA"/>
</dbReference>
<accession>A0A5B8A6E6</accession>
<dbReference type="EC" id="2.4.99.12" evidence="2 8"/>